<feature type="compositionally biased region" description="Acidic residues" evidence="2">
    <location>
        <begin position="732"/>
        <end position="742"/>
    </location>
</feature>
<dbReference type="PANTHER" id="PTHR19143">
    <property type="entry name" value="FIBRINOGEN/TENASCIN/ANGIOPOEITIN"/>
    <property type="match status" value="1"/>
</dbReference>
<sequence>MFMPCRSNRDLYTMDARTLLVLLAFLHASVADAEDKRLNEHLGQLYDNLTEIRAELFKEENLKRRARLLNIDSKLEEVNRAINSISSSQHQENQRSESENLRSLHQEALDNAVTRQNKKMDQFEEEQKIFTEEINGKLQKLSNIITSVYDSNKKQQSSFDTSDLQSLERSGNGLNLVEFVLENVKELERKVQVGLDNLREDIRHHLNSARSLSDSPPCKCPTATTARSQRPQDPNLNRQQGMEISITNLEVTLALAEEDIKKEIRTNLENIYGQLSEISNNTHTCQKSNERTIEASSEPSVVFEEFTVTSAEQTRRLPTPSPKPSIGPFRPSIDSLRSTESSVLQSMPPTIVPRPSTTITPLTMVPRPSTTSRPSTISSRSSTISPRPSSFQSRPLISAPTPSVLRATEKPCLKNSFYRNSKNCWELYGRGVNCDGVYAISVYTWIGPRNVYCDMQDGGWTVFFRRSGQVNGQNFTQSWESYKNGFGDVGGEHWQGNEFLYRASRLSRLELKIDIVSRNGSVVSATFPRFHVGSESTGYELRLGLPTGPTWYLASNLNYSNRAQFSTYDRSYRPCNRMERGGWWYTCNPSPVQLTEPNMYWYNWNSDILHVTMKIRPWGRYLAHLKPGGRSKPPWTLKSGKLSLEATNLVWADSPFNTDQLPVRLGLLSQTTAELSAKIQLPIEKSIEMQESASNANLPTGERYAKSAASHEFAATMPSSGALPSRQNWAEISEDQGPDSGDDYTVVQNKRRRRDTAAPRVTTAQSNSAGPAARRQRSSPAFIPRVQEIRTTRTHIAEARARQATCTEEQNFFLEYCPDYEPYHYLKAIGGLVGGTKNIIQFSKVNGQYLVGLTSRSLAEQLIREGLEVEGTLLRTFPFRRTSTRITIGNLPFFVRDAVVIDALARYGRVTSIAPKQLKGEAWPAYLTYGIKCSRCQGQGHKRANCPLLHGRPTTSRRASPPPSTSLPPSTAPGLPRRTSAAPPAPAPPSPAKEVCGAPPVARDVPCPSAPRPSPSAPPALPMEEAPPAPPPVTPAPSLRAPGGSVSPQSAKSQPSAQDIEMTAIEESSTSSTSSSRKSTREDLVAFIRKSPAVSFAETDALGLGREEVLDLLSSKTKAQRQGPLLTPPQSEALAGIIKQLLGLKPRGNTNVYKILHQVKSELKTGPAAVPQTPTLTAPRPAETTPPAPHGEKPSPDIATPPPPLSCQFIDDRWIETDDILHKLNQERDWELGIEEGDIIDAIIYPEDREPLIKRLSTRRRSLLAAFISAAIERARDSDPFVREGMSALRRMLPS</sequence>
<feature type="compositionally biased region" description="Low complexity" evidence="2">
    <location>
        <begin position="967"/>
        <end position="982"/>
    </location>
</feature>
<keyword evidence="1" id="KW-0175">Coiled coil</keyword>
<feature type="region of interest" description="Disordered" evidence="2">
    <location>
        <begin position="731"/>
        <end position="782"/>
    </location>
</feature>
<evidence type="ECO:0000256" key="3">
    <source>
        <dbReference type="SAM" id="SignalP"/>
    </source>
</evidence>
<keyword evidence="3" id="KW-0732">Signal</keyword>
<dbReference type="EMBL" id="CP092863">
    <property type="protein sequence ID" value="UYV62144.1"/>
    <property type="molecule type" value="Genomic_DNA"/>
</dbReference>
<accession>A0ABY6JZM8</accession>
<keyword evidence="6" id="KW-1185">Reference proteome</keyword>
<name>A0ABY6JZM8_9ARAC</name>
<dbReference type="SUPFAM" id="SSF56496">
    <property type="entry name" value="Fibrinogen C-terminal domain-like"/>
    <property type="match status" value="1"/>
</dbReference>
<evidence type="ECO:0000256" key="1">
    <source>
        <dbReference type="SAM" id="Coils"/>
    </source>
</evidence>
<feature type="coiled-coil region" evidence="1">
    <location>
        <begin position="106"/>
        <end position="133"/>
    </location>
</feature>
<dbReference type="InterPro" id="IPR050373">
    <property type="entry name" value="Fibrinogen_C-term_domain"/>
</dbReference>
<dbReference type="Gene3D" id="3.90.215.10">
    <property type="entry name" value="Gamma Fibrinogen, chain A, domain 1"/>
    <property type="match status" value="1"/>
</dbReference>
<feature type="compositionally biased region" description="Low complexity" evidence="2">
    <location>
        <begin position="366"/>
        <end position="390"/>
    </location>
</feature>
<organism evidence="5 6">
    <name type="scientific">Cordylochernes scorpioides</name>
    <dbReference type="NCBI Taxonomy" id="51811"/>
    <lineage>
        <taxon>Eukaryota</taxon>
        <taxon>Metazoa</taxon>
        <taxon>Ecdysozoa</taxon>
        <taxon>Arthropoda</taxon>
        <taxon>Chelicerata</taxon>
        <taxon>Arachnida</taxon>
        <taxon>Pseudoscorpiones</taxon>
        <taxon>Cheliferoidea</taxon>
        <taxon>Chernetidae</taxon>
        <taxon>Cordylochernes</taxon>
    </lineage>
</organism>
<proteinExistence type="predicted"/>
<feature type="region of interest" description="Disordered" evidence="2">
    <location>
        <begin position="1164"/>
        <end position="1201"/>
    </location>
</feature>
<feature type="signal peptide" evidence="3">
    <location>
        <begin position="1"/>
        <end position="33"/>
    </location>
</feature>
<protein>
    <submittedName>
        <fullName evidence="5">ANGPT4</fullName>
    </submittedName>
</protein>
<dbReference type="PROSITE" id="PS51406">
    <property type="entry name" value="FIBRINOGEN_C_2"/>
    <property type="match status" value="1"/>
</dbReference>
<dbReference type="PANTHER" id="PTHR19143:SF394">
    <property type="entry name" value="ANGIOPOIETIN-RELATED PROTEIN 3-LIKE"/>
    <property type="match status" value="1"/>
</dbReference>
<evidence type="ECO:0000259" key="4">
    <source>
        <dbReference type="PROSITE" id="PS51406"/>
    </source>
</evidence>
<dbReference type="SMART" id="SM00186">
    <property type="entry name" value="FBG"/>
    <property type="match status" value="1"/>
</dbReference>
<dbReference type="InterPro" id="IPR014716">
    <property type="entry name" value="Fibrinogen_a/b/g_C_1"/>
</dbReference>
<feature type="domain" description="Fibrinogen C-terminal" evidence="4">
    <location>
        <begin position="415"/>
        <end position="619"/>
    </location>
</feature>
<feature type="compositionally biased region" description="Polar residues" evidence="2">
    <location>
        <begin position="222"/>
        <end position="237"/>
    </location>
</feature>
<dbReference type="InterPro" id="IPR036056">
    <property type="entry name" value="Fibrinogen-like_C"/>
</dbReference>
<feature type="region of interest" description="Disordered" evidence="2">
    <location>
        <begin position="209"/>
        <end position="237"/>
    </location>
</feature>
<evidence type="ECO:0000256" key="2">
    <source>
        <dbReference type="SAM" id="MobiDB-lite"/>
    </source>
</evidence>
<feature type="region of interest" description="Disordered" evidence="2">
    <location>
        <begin position="308"/>
        <end position="330"/>
    </location>
</feature>
<dbReference type="InterPro" id="IPR002181">
    <property type="entry name" value="Fibrinogen_a/b/g_C_dom"/>
</dbReference>
<evidence type="ECO:0000313" key="5">
    <source>
        <dbReference type="EMBL" id="UYV62144.1"/>
    </source>
</evidence>
<feature type="chain" id="PRO_5045583306" evidence="3">
    <location>
        <begin position="34"/>
        <end position="1295"/>
    </location>
</feature>
<dbReference type="Proteomes" id="UP001235939">
    <property type="component" value="Chromosome 01"/>
</dbReference>
<reference evidence="5 6" key="1">
    <citation type="submission" date="2022-01" db="EMBL/GenBank/DDBJ databases">
        <title>A chromosomal length assembly of Cordylochernes scorpioides.</title>
        <authorList>
            <person name="Zeh D."/>
            <person name="Zeh J."/>
        </authorList>
    </citation>
    <scope>NUCLEOTIDE SEQUENCE [LARGE SCALE GENOMIC DNA]</scope>
    <source>
        <strain evidence="5">IN4F17</strain>
        <tissue evidence="5">Whole Body</tissue>
    </source>
</reference>
<feature type="region of interest" description="Disordered" evidence="2">
    <location>
        <begin position="343"/>
        <end position="397"/>
    </location>
</feature>
<dbReference type="Pfam" id="PF00147">
    <property type="entry name" value="Fibrinogen_C"/>
    <property type="match status" value="1"/>
</dbReference>
<feature type="compositionally biased region" description="Low complexity" evidence="2">
    <location>
        <begin position="1036"/>
        <end position="1058"/>
    </location>
</feature>
<gene>
    <name evidence="5" type="ORF">LAZ67_1008001</name>
</gene>
<feature type="compositionally biased region" description="Low complexity" evidence="2">
    <location>
        <begin position="1173"/>
        <end position="1183"/>
    </location>
</feature>
<feature type="region of interest" description="Disordered" evidence="2">
    <location>
        <begin position="944"/>
        <end position="1081"/>
    </location>
</feature>
<evidence type="ECO:0000313" key="6">
    <source>
        <dbReference type="Proteomes" id="UP001235939"/>
    </source>
</evidence>
<feature type="compositionally biased region" description="Low complexity" evidence="2">
    <location>
        <begin position="1066"/>
        <end position="1077"/>
    </location>
</feature>
<feature type="compositionally biased region" description="Pro residues" evidence="2">
    <location>
        <begin position="1008"/>
        <end position="1035"/>
    </location>
</feature>